<protein>
    <submittedName>
        <fullName evidence="2">Uncharacterized protein</fullName>
    </submittedName>
</protein>
<feature type="region of interest" description="Disordered" evidence="1">
    <location>
        <begin position="1"/>
        <end position="30"/>
    </location>
</feature>
<dbReference type="VEuPathDB" id="FungiDB:F9C07_12958"/>
<dbReference type="AlphaFoldDB" id="A0A7U2R3K0"/>
<name>A0A7U2R3K0_ASPFN</name>
<proteinExistence type="predicted"/>
<evidence type="ECO:0000256" key="1">
    <source>
        <dbReference type="SAM" id="MobiDB-lite"/>
    </source>
</evidence>
<organism evidence="2 3">
    <name type="scientific">Aspergillus flavus (strain ATCC 200026 / FGSC A1120 / IAM 13836 / NRRL 3357 / JCM 12722 / SRRC 167)</name>
    <dbReference type="NCBI Taxonomy" id="332952"/>
    <lineage>
        <taxon>Eukaryota</taxon>
        <taxon>Fungi</taxon>
        <taxon>Dikarya</taxon>
        <taxon>Ascomycota</taxon>
        <taxon>Pezizomycotina</taxon>
        <taxon>Eurotiomycetes</taxon>
        <taxon>Eurotiomycetidae</taxon>
        <taxon>Eurotiales</taxon>
        <taxon>Aspergillaceae</taxon>
        <taxon>Aspergillus</taxon>
        <taxon>Aspergillus subgen. Circumdati</taxon>
    </lineage>
</organism>
<dbReference type="VEuPathDB" id="FungiDB:AFLA_013146"/>
<dbReference type="Proteomes" id="UP000596276">
    <property type="component" value="Chromosome 8"/>
</dbReference>
<dbReference type="EMBL" id="CP044616">
    <property type="protein sequence ID" value="QRD93265.1"/>
    <property type="molecule type" value="Genomic_DNA"/>
</dbReference>
<reference evidence="3" key="1">
    <citation type="journal article" date="2021" name="G3 (Bethesda)">
        <title>Chromosome assembled and annotated genome sequence of Aspergillus flavus NRRL 3357.</title>
        <authorList>
            <person name="Skerker J.M."/>
            <person name="Pianalto K.M."/>
            <person name="Mondo S.J."/>
            <person name="Yang K."/>
            <person name="Arkin A.P."/>
            <person name="Keller N.P."/>
            <person name="Grigoriev I.V."/>
            <person name="Louise Glass N.L."/>
        </authorList>
    </citation>
    <scope>NUCLEOTIDE SEQUENCE [LARGE SCALE GENOMIC DNA]</scope>
    <source>
        <strain evidence="3">ATCC 200026 / FGSC A1120 / IAM 13836 / NRRL 3357 / JCM 12722 / SRRC 167</strain>
    </source>
</reference>
<gene>
    <name evidence="2" type="ORF">F9C07_12958</name>
</gene>
<keyword evidence="3" id="KW-1185">Reference proteome</keyword>
<sequence>MTKNRIEPQAFESCSPRMSHTRPETQPEEIDFPTRFKPHELSSAEIQYYSNAGQGSIQKTDSQLFLVACKSSRPTYRDNGYN</sequence>
<accession>A0A7U2R3K0</accession>
<evidence type="ECO:0000313" key="2">
    <source>
        <dbReference type="EMBL" id="QRD93265.1"/>
    </source>
</evidence>
<evidence type="ECO:0000313" key="3">
    <source>
        <dbReference type="Proteomes" id="UP000596276"/>
    </source>
</evidence>